<proteinExistence type="predicted"/>
<evidence type="ECO:0000313" key="1">
    <source>
        <dbReference type="EMBL" id="KAK1436531.1"/>
    </source>
</evidence>
<accession>A0AAD8P922</accession>
<dbReference type="EMBL" id="JAUHHV010000001">
    <property type="protein sequence ID" value="KAK1436531.1"/>
    <property type="molecule type" value="Genomic_DNA"/>
</dbReference>
<sequence>MCGKPLGDITVSELSCIILLVEAKQQSVYTGCKSANDLMCRVRPLEVHKPVWVWLQKSKHAFGLLGSGLNLVCERV</sequence>
<reference evidence="1" key="1">
    <citation type="journal article" date="2023" name="bioRxiv">
        <title>Improved chromosome-level genome assembly for marigold (Tagetes erecta).</title>
        <authorList>
            <person name="Jiang F."/>
            <person name="Yuan L."/>
            <person name="Wang S."/>
            <person name="Wang H."/>
            <person name="Xu D."/>
            <person name="Wang A."/>
            <person name="Fan W."/>
        </authorList>
    </citation>
    <scope>NUCLEOTIDE SEQUENCE</scope>
    <source>
        <strain evidence="1">WSJ</strain>
        <tissue evidence="1">Leaf</tissue>
    </source>
</reference>
<gene>
    <name evidence="1" type="ORF">QVD17_02312</name>
</gene>
<organism evidence="1 2">
    <name type="scientific">Tagetes erecta</name>
    <name type="common">African marigold</name>
    <dbReference type="NCBI Taxonomy" id="13708"/>
    <lineage>
        <taxon>Eukaryota</taxon>
        <taxon>Viridiplantae</taxon>
        <taxon>Streptophyta</taxon>
        <taxon>Embryophyta</taxon>
        <taxon>Tracheophyta</taxon>
        <taxon>Spermatophyta</taxon>
        <taxon>Magnoliopsida</taxon>
        <taxon>eudicotyledons</taxon>
        <taxon>Gunneridae</taxon>
        <taxon>Pentapetalae</taxon>
        <taxon>asterids</taxon>
        <taxon>campanulids</taxon>
        <taxon>Asterales</taxon>
        <taxon>Asteraceae</taxon>
        <taxon>Asteroideae</taxon>
        <taxon>Heliantheae alliance</taxon>
        <taxon>Tageteae</taxon>
        <taxon>Tagetes</taxon>
    </lineage>
</organism>
<name>A0AAD8P922_TARER</name>
<dbReference type="AlphaFoldDB" id="A0AAD8P922"/>
<protein>
    <submittedName>
        <fullName evidence="1">Uncharacterized protein</fullName>
    </submittedName>
</protein>
<dbReference type="Proteomes" id="UP001229421">
    <property type="component" value="Unassembled WGS sequence"/>
</dbReference>
<keyword evidence="2" id="KW-1185">Reference proteome</keyword>
<evidence type="ECO:0000313" key="2">
    <source>
        <dbReference type="Proteomes" id="UP001229421"/>
    </source>
</evidence>
<comment type="caution">
    <text evidence="1">The sequence shown here is derived from an EMBL/GenBank/DDBJ whole genome shotgun (WGS) entry which is preliminary data.</text>
</comment>